<dbReference type="PANTHER" id="PTHR35558:SF1">
    <property type="entry name" value="ENDONUCLEASE_EXONUCLEASE_PHOSPHATASE DOMAIN-CONTAINING PROTEIN"/>
    <property type="match status" value="1"/>
</dbReference>
<name>C4A060_BRAFL</name>
<dbReference type="AlphaFoldDB" id="C4A060"/>
<proteinExistence type="predicted"/>
<dbReference type="InParanoid" id="C4A060"/>
<sequence>MQVRWSVPGWFGWKYSVSLSDSLNPTLTLANRNDPSKQTLGPVPSWRTTSFIYIQRYPTLSPQLITYQHLIRTLAARTANGLRYDEQFRQYREKSPATHWDTPHMQLYVDALYNVSPSPSTPSTRSPQFQLNHVAKHPDRALLLVPQTQRAVLQTRLSIQALLLQMLGATQGNSLHAPKAPPSPPRVNIITSSHTSAYSRRSHSFSEIPSFI</sequence>
<protein>
    <submittedName>
        <fullName evidence="1">Uncharacterized protein</fullName>
    </submittedName>
</protein>
<reference evidence="1" key="1">
    <citation type="journal article" date="2008" name="Nature">
        <title>The amphioxus genome and the evolution of the chordate karyotype.</title>
        <authorList>
            <consortium name="US DOE Joint Genome Institute (JGI-PGF)"/>
            <person name="Putnam N.H."/>
            <person name="Butts T."/>
            <person name="Ferrier D.E.K."/>
            <person name="Furlong R.F."/>
            <person name="Hellsten U."/>
            <person name="Kawashima T."/>
            <person name="Robinson-Rechavi M."/>
            <person name="Shoguchi E."/>
            <person name="Terry A."/>
            <person name="Yu J.-K."/>
            <person name="Benito-Gutierrez E.L."/>
            <person name="Dubchak I."/>
            <person name="Garcia-Fernandez J."/>
            <person name="Gibson-Brown J.J."/>
            <person name="Grigoriev I.V."/>
            <person name="Horton A.C."/>
            <person name="de Jong P.J."/>
            <person name="Jurka J."/>
            <person name="Kapitonov V.V."/>
            <person name="Kohara Y."/>
            <person name="Kuroki Y."/>
            <person name="Lindquist E."/>
            <person name="Lucas S."/>
            <person name="Osoegawa K."/>
            <person name="Pennacchio L.A."/>
            <person name="Salamov A.A."/>
            <person name="Satou Y."/>
            <person name="Sauka-Spengler T."/>
            <person name="Schmutz J."/>
            <person name="Shin-I T."/>
            <person name="Toyoda A."/>
            <person name="Bronner-Fraser M."/>
            <person name="Fujiyama A."/>
            <person name="Holland L.Z."/>
            <person name="Holland P.W.H."/>
            <person name="Satoh N."/>
            <person name="Rokhsar D.S."/>
        </authorList>
    </citation>
    <scope>NUCLEOTIDE SEQUENCE [LARGE SCALE GENOMIC DNA]</scope>
    <source>
        <strain evidence="1">S238N-H82</strain>
        <tissue evidence="1">Testes</tissue>
    </source>
</reference>
<organism>
    <name type="scientific">Branchiostoma floridae</name>
    <name type="common">Florida lancelet</name>
    <name type="synonym">Amphioxus</name>
    <dbReference type="NCBI Taxonomy" id="7739"/>
    <lineage>
        <taxon>Eukaryota</taxon>
        <taxon>Metazoa</taxon>
        <taxon>Chordata</taxon>
        <taxon>Cephalochordata</taxon>
        <taxon>Leptocardii</taxon>
        <taxon>Amphioxiformes</taxon>
        <taxon>Branchiostomatidae</taxon>
        <taxon>Branchiostoma</taxon>
    </lineage>
</organism>
<gene>
    <name evidence="1" type="ORF">BRAFLDRAFT_111072</name>
</gene>
<evidence type="ECO:0000313" key="1">
    <source>
        <dbReference type="EMBL" id="EEN41828.1"/>
    </source>
</evidence>
<accession>C4A060</accession>
<dbReference type="PANTHER" id="PTHR35558">
    <property type="entry name" value="SGNH_HYDRO DOMAIN-CONTAINING PROTEIN"/>
    <property type="match status" value="1"/>
</dbReference>
<dbReference type="EMBL" id="GG666784">
    <property type="protein sequence ID" value="EEN41828.1"/>
    <property type="molecule type" value="Genomic_DNA"/>
</dbReference>